<keyword evidence="6" id="KW-1185">Reference proteome</keyword>
<protein>
    <recommendedName>
        <fullName evidence="4">Ig-like domain-containing protein</fullName>
    </recommendedName>
</protein>
<dbReference type="InterPro" id="IPR052314">
    <property type="entry name" value="Immune_rcpt_domain"/>
</dbReference>
<dbReference type="PROSITE" id="PS50835">
    <property type="entry name" value="IG_LIKE"/>
    <property type="match status" value="2"/>
</dbReference>
<dbReference type="Proteomes" id="UP000694419">
    <property type="component" value="Unplaced"/>
</dbReference>
<dbReference type="InterPro" id="IPR013783">
    <property type="entry name" value="Ig-like_fold"/>
</dbReference>
<reference evidence="5" key="1">
    <citation type="submission" date="2025-08" db="UniProtKB">
        <authorList>
            <consortium name="Ensembl"/>
        </authorList>
    </citation>
    <scope>IDENTIFICATION</scope>
</reference>
<dbReference type="InterPro" id="IPR013106">
    <property type="entry name" value="Ig_V-set"/>
</dbReference>
<reference evidence="5" key="2">
    <citation type="submission" date="2025-09" db="UniProtKB">
        <authorList>
            <consortium name="Ensembl"/>
        </authorList>
    </citation>
    <scope>IDENTIFICATION</scope>
</reference>
<organism evidence="5 6">
    <name type="scientific">Calidris pygmaea</name>
    <name type="common">Spoon-billed sandpiper</name>
    <dbReference type="NCBI Taxonomy" id="425635"/>
    <lineage>
        <taxon>Eukaryota</taxon>
        <taxon>Metazoa</taxon>
        <taxon>Chordata</taxon>
        <taxon>Craniata</taxon>
        <taxon>Vertebrata</taxon>
        <taxon>Euteleostomi</taxon>
        <taxon>Archelosauria</taxon>
        <taxon>Archosauria</taxon>
        <taxon>Dinosauria</taxon>
        <taxon>Saurischia</taxon>
        <taxon>Theropoda</taxon>
        <taxon>Coelurosauria</taxon>
        <taxon>Aves</taxon>
        <taxon>Neognathae</taxon>
        <taxon>Neoaves</taxon>
        <taxon>Charadriiformes</taxon>
        <taxon>Scolopacidae</taxon>
        <taxon>Calidris</taxon>
    </lineage>
</organism>
<dbReference type="SMART" id="SM00406">
    <property type="entry name" value="IGv"/>
    <property type="match status" value="2"/>
</dbReference>
<dbReference type="PANTHER" id="PTHR16423">
    <property type="entry name" value="TREM-LIKE TRANSCRIPT PROTEIN"/>
    <property type="match status" value="1"/>
</dbReference>
<dbReference type="GO" id="GO:0009986">
    <property type="term" value="C:cell surface"/>
    <property type="evidence" value="ECO:0007669"/>
    <property type="project" value="TreeGrafter"/>
</dbReference>
<dbReference type="GO" id="GO:0038023">
    <property type="term" value="F:signaling receptor activity"/>
    <property type="evidence" value="ECO:0007669"/>
    <property type="project" value="TreeGrafter"/>
</dbReference>
<name>A0A8C3KFA4_9CHAR</name>
<evidence type="ECO:0000256" key="1">
    <source>
        <dbReference type="ARBA" id="ARBA00022729"/>
    </source>
</evidence>
<sequence length="377" mass="42397">RASFPSISLSLCLQAQAPEAEERRSEGSSLYFQCPYTPQTDYQQKKAWCRVRDDQCEPLVETTNPTPHSYTNKATKGNVTIEDDCLYKTVSITMTNLQAEDSGTYSCAHRSNSNQYIALRTIPLIVSKELHKWESDSVSLQCPYGTLRYNTGIKYWCRREGQNGCKAVVWTNYPSTRSYTQGLAGRTRIQDDTKNRTVTITMYNLQAQDSGVYQCAFYKGSHLTPIMEFKLSVSNSEYLLAANHASWQISASPPCSFSLLSCATALRSPALQCPGISWISLLLKPLILAHSKGNRQAEDIYDKPEDTAQLDRTERTEIPKNDSEDLQYVTLNHKSQLSPEAPLYCNVEPSQAHRKPKDENVEYAAVALKQLSTNEKG</sequence>
<keyword evidence="2" id="KW-1015">Disulfide bond</keyword>
<evidence type="ECO:0000313" key="5">
    <source>
        <dbReference type="Ensembl" id="ENSCPGP00000022362.1"/>
    </source>
</evidence>
<keyword evidence="1" id="KW-0732">Signal</keyword>
<feature type="domain" description="Ig-like" evidence="4">
    <location>
        <begin position="5"/>
        <end position="123"/>
    </location>
</feature>
<evidence type="ECO:0000256" key="3">
    <source>
        <dbReference type="ARBA" id="ARBA00023319"/>
    </source>
</evidence>
<dbReference type="AlphaFoldDB" id="A0A8C3KFA4"/>
<proteinExistence type="predicted"/>
<dbReference type="Gene3D" id="2.60.40.10">
    <property type="entry name" value="Immunoglobulins"/>
    <property type="match status" value="2"/>
</dbReference>
<dbReference type="InterPro" id="IPR007110">
    <property type="entry name" value="Ig-like_dom"/>
</dbReference>
<evidence type="ECO:0000313" key="6">
    <source>
        <dbReference type="Proteomes" id="UP000694419"/>
    </source>
</evidence>
<dbReference type="PANTHER" id="PTHR16423:SF6">
    <property type="entry name" value="TRIGGERING RECEPTOR EXPRESSED ON MYELOID CELLS 2-RELATED"/>
    <property type="match status" value="1"/>
</dbReference>
<dbReference type="Pfam" id="PF07686">
    <property type="entry name" value="V-set"/>
    <property type="match status" value="2"/>
</dbReference>
<dbReference type="InterPro" id="IPR036179">
    <property type="entry name" value="Ig-like_dom_sf"/>
</dbReference>
<dbReference type="SUPFAM" id="SSF48726">
    <property type="entry name" value="Immunoglobulin"/>
    <property type="match status" value="2"/>
</dbReference>
<evidence type="ECO:0000256" key="2">
    <source>
        <dbReference type="ARBA" id="ARBA00023157"/>
    </source>
</evidence>
<dbReference type="SMART" id="SM00409">
    <property type="entry name" value="IG"/>
    <property type="match status" value="2"/>
</dbReference>
<feature type="domain" description="Ig-like" evidence="4">
    <location>
        <begin position="157"/>
        <end position="232"/>
    </location>
</feature>
<dbReference type="Ensembl" id="ENSCPGT00000024456.1">
    <property type="protein sequence ID" value="ENSCPGP00000022362.1"/>
    <property type="gene ID" value="ENSCPGG00000015529.1"/>
</dbReference>
<accession>A0A8C3KFA4</accession>
<dbReference type="InterPro" id="IPR003599">
    <property type="entry name" value="Ig_sub"/>
</dbReference>
<evidence type="ECO:0000259" key="4">
    <source>
        <dbReference type="PROSITE" id="PS50835"/>
    </source>
</evidence>
<keyword evidence="3" id="KW-0393">Immunoglobulin domain</keyword>